<protein>
    <submittedName>
        <fullName evidence="2">Uncharacterized protein</fullName>
    </submittedName>
</protein>
<accession>A0A6A5VBP2</accession>
<gene>
    <name evidence="2" type="ORF">BU23DRAFT_635793</name>
</gene>
<evidence type="ECO:0000313" key="3">
    <source>
        <dbReference type="Proteomes" id="UP000800036"/>
    </source>
</evidence>
<feature type="region of interest" description="Disordered" evidence="1">
    <location>
        <begin position="1"/>
        <end position="53"/>
    </location>
</feature>
<dbReference type="Proteomes" id="UP000800036">
    <property type="component" value="Unassembled WGS sequence"/>
</dbReference>
<proteinExistence type="predicted"/>
<evidence type="ECO:0000256" key="1">
    <source>
        <dbReference type="SAM" id="MobiDB-lite"/>
    </source>
</evidence>
<organism evidence="2 3">
    <name type="scientific">Bimuria novae-zelandiae CBS 107.79</name>
    <dbReference type="NCBI Taxonomy" id="1447943"/>
    <lineage>
        <taxon>Eukaryota</taxon>
        <taxon>Fungi</taxon>
        <taxon>Dikarya</taxon>
        <taxon>Ascomycota</taxon>
        <taxon>Pezizomycotina</taxon>
        <taxon>Dothideomycetes</taxon>
        <taxon>Pleosporomycetidae</taxon>
        <taxon>Pleosporales</taxon>
        <taxon>Massarineae</taxon>
        <taxon>Didymosphaeriaceae</taxon>
        <taxon>Bimuria</taxon>
    </lineage>
</organism>
<keyword evidence="3" id="KW-1185">Reference proteome</keyword>
<sequence>MQEIIHIENSAEKNWTPSETDAPERIIEPIAEGSCSGEGHRAPVPKGKSDVPLEESEEDLLLRAFRLATIEECGPKGQLLYRMIQGNNEIAGQLFTPPGTAAQADLAVAGCFDPSKDYSTWDNHAVLGYRPGLSTIFPNLLEQIEEGAGFILHQSLEPPEGPVMSLD</sequence>
<evidence type="ECO:0000313" key="2">
    <source>
        <dbReference type="EMBL" id="KAF1974883.1"/>
    </source>
</evidence>
<reference evidence="2" key="1">
    <citation type="journal article" date="2020" name="Stud. Mycol.">
        <title>101 Dothideomycetes genomes: a test case for predicting lifestyles and emergence of pathogens.</title>
        <authorList>
            <person name="Haridas S."/>
            <person name="Albert R."/>
            <person name="Binder M."/>
            <person name="Bloem J."/>
            <person name="Labutti K."/>
            <person name="Salamov A."/>
            <person name="Andreopoulos B."/>
            <person name="Baker S."/>
            <person name="Barry K."/>
            <person name="Bills G."/>
            <person name="Bluhm B."/>
            <person name="Cannon C."/>
            <person name="Castanera R."/>
            <person name="Culley D."/>
            <person name="Daum C."/>
            <person name="Ezra D."/>
            <person name="Gonzalez J."/>
            <person name="Henrissat B."/>
            <person name="Kuo A."/>
            <person name="Liang C."/>
            <person name="Lipzen A."/>
            <person name="Lutzoni F."/>
            <person name="Magnuson J."/>
            <person name="Mondo S."/>
            <person name="Nolan M."/>
            <person name="Ohm R."/>
            <person name="Pangilinan J."/>
            <person name="Park H.-J."/>
            <person name="Ramirez L."/>
            <person name="Alfaro M."/>
            <person name="Sun H."/>
            <person name="Tritt A."/>
            <person name="Yoshinaga Y."/>
            <person name="Zwiers L.-H."/>
            <person name="Turgeon B."/>
            <person name="Goodwin S."/>
            <person name="Spatafora J."/>
            <person name="Crous P."/>
            <person name="Grigoriev I."/>
        </authorList>
    </citation>
    <scope>NUCLEOTIDE SEQUENCE</scope>
    <source>
        <strain evidence="2">CBS 107.79</strain>
    </source>
</reference>
<feature type="compositionally biased region" description="Basic and acidic residues" evidence="1">
    <location>
        <begin position="1"/>
        <end position="11"/>
    </location>
</feature>
<dbReference type="AlphaFoldDB" id="A0A6A5VBP2"/>
<name>A0A6A5VBP2_9PLEO</name>
<dbReference type="EMBL" id="ML976673">
    <property type="protein sequence ID" value="KAF1974883.1"/>
    <property type="molecule type" value="Genomic_DNA"/>
</dbReference>